<feature type="compositionally biased region" description="Low complexity" evidence="1">
    <location>
        <begin position="638"/>
        <end position="656"/>
    </location>
</feature>
<keyword evidence="4" id="KW-1185">Reference proteome</keyword>
<name>A0A8H5F5P4_9AGAR</name>
<dbReference type="PANTHER" id="PTHR12307">
    <property type="entry name" value="PROTEIN PHOSPHATASE 1 REGULATORY SUBUNIT"/>
    <property type="match status" value="1"/>
</dbReference>
<dbReference type="Gene3D" id="2.60.40.2440">
    <property type="entry name" value="Carbohydrate binding type-21 domain"/>
    <property type="match status" value="1"/>
</dbReference>
<dbReference type="PANTHER" id="PTHR12307:SF36">
    <property type="entry name" value="GLYCOGEN-BINDING SUBUNIT 76A"/>
    <property type="match status" value="1"/>
</dbReference>
<feature type="region of interest" description="Disordered" evidence="1">
    <location>
        <begin position="530"/>
        <end position="590"/>
    </location>
</feature>
<evidence type="ECO:0000256" key="1">
    <source>
        <dbReference type="SAM" id="MobiDB-lite"/>
    </source>
</evidence>
<dbReference type="PROSITE" id="PS51159">
    <property type="entry name" value="CBM21"/>
    <property type="match status" value="1"/>
</dbReference>
<feature type="compositionally biased region" description="Polar residues" evidence="1">
    <location>
        <begin position="749"/>
        <end position="776"/>
    </location>
</feature>
<gene>
    <name evidence="3" type="ORF">D9611_004101</name>
</gene>
<feature type="region of interest" description="Disordered" evidence="1">
    <location>
        <begin position="719"/>
        <end position="776"/>
    </location>
</feature>
<dbReference type="InterPro" id="IPR038175">
    <property type="entry name" value="CBM21_dom_sf"/>
</dbReference>
<evidence type="ECO:0000313" key="3">
    <source>
        <dbReference type="EMBL" id="KAF5324689.1"/>
    </source>
</evidence>
<feature type="compositionally biased region" description="Low complexity" evidence="1">
    <location>
        <begin position="730"/>
        <end position="748"/>
    </location>
</feature>
<dbReference type="GO" id="GO:0008157">
    <property type="term" value="F:protein phosphatase 1 binding"/>
    <property type="evidence" value="ECO:0007669"/>
    <property type="project" value="TreeGrafter"/>
</dbReference>
<feature type="compositionally biased region" description="Low complexity" evidence="1">
    <location>
        <begin position="439"/>
        <end position="452"/>
    </location>
</feature>
<dbReference type="Proteomes" id="UP000541558">
    <property type="component" value="Unassembled WGS sequence"/>
</dbReference>
<sequence>MIATISATPIRMSHQHVYTNTSAGPLPILPRRASSTRQIAAPLAPMTYTTKRTPVTAMPTKKGRSSSSSSSSSESESGPSNSGSTSQAPLSIRARRARSAQAQGQFPAALANPIPPLSRPHVEEVIPKPGALRASKTEDNITTLTCQKSVSHFVYSPGTLRFGEARTPSTIAFPSGPGSAVDGTQLIRKKSGQLVKPSLKTSRSATGGLSMFSSKSEPATPVCKAVHFDSQLEHVKLFLAEQKPLAVSRDGSPTDDTSGTDSDFPSFIFGNDHNKLHRMKLNVRIVNMPARQNMRAEVCLEEVSVSTLNNAILGRVRVRNIAFVKTVAVRFTFDSWQTTSEVLAHYHDSPCSRFDRFSFTIKLDDLLARIEEKTLVLAIRYGVAGEEFWDNNAGQDYIAKFNRSAPRDRSLSDDESSENLVSLQTKLEKVVEDKDRTGPAFSASTSSSSPRSSPEPEEPSFKSTSSLASRYDFNASFKSPWKYHESPPTSHQRNNSYPQFTKPSKPAPLKSLPALGSPRDLADGVIPDTPTTALSTDDAPFEVPNREQSGRNHHRGYFDLSTFGSANVRRTPPTSPPPRSPEVLSPMESRASPFGPLYSFPSMVVEAKRSSPDLPPHRPLPLISGLFTDMMSFDSELSTPSLTTPNSSRSTTPSPTEQFLNLPPMDEESTTRGPATHYRELIDQYCFFTGGAQAAQDFNFGFAKAILDNAIVDSPIDSTPKAFPEPRMRSISPLSSPSSSTDDLISPTGSVTPSASRLNLHLNSRSPTPTATTCVA</sequence>
<feature type="compositionally biased region" description="Low complexity" evidence="1">
    <location>
        <begin position="502"/>
        <end position="516"/>
    </location>
</feature>
<feature type="region of interest" description="Disordered" evidence="1">
    <location>
        <begin position="636"/>
        <end position="673"/>
    </location>
</feature>
<dbReference type="InterPro" id="IPR050782">
    <property type="entry name" value="PP1_regulatory_subunit_3"/>
</dbReference>
<feature type="region of interest" description="Disordered" evidence="1">
    <location>
        <begin position="408"/>
        <end position="465"/>
    </location>
</feature>
<dbReference type="EMBL" id="JAACJK010000164">
    <property type="protein sequence ID" value="KAF5324689.1"/>
    <property type="molecule type" value="Genomic_DNA"/>
</dbReference>
<organism evidence="3 4">
    <name type="scientific">Ephemerocybe angulata</name>
    <dbReference type="NCBI Taxonomy" id="980116"/>
    <lineage>
        <taxon>Eukaryota</taxon>
        <taxon>Fungi</taxon>
        <taxon>Dikarya</taxon>
        <taxon>Basidiomycota</taxon>
        <taxon>Agaricomycotina</taxon>
        <taxon>Agaricomycetes</taxon>
        <taxon>Agaricomycetidae</taxon>
        <taxon>Agaricales</taxon>
        <taxon>Agaricineae</taxon>
        <taxon>Psathyrellaceae</taxon>
        <taxon>Ephemerocybe</taxon>
    </lineage>
</organism>
<feature type="region of interest" description="Disordered" evidence="1">
    <location>
        <begin position="44"/>
        <end position="105"/>
    </location>
</feature>
<dbReference type="GO" id="GO:0005979">
    <property type="term" value="P:regulation of glycogen biosynthetic process"/>
    <property type="evidence" value="ECO:0007669"/>
    <property type="project" value="TreeGrafter"/>
</dbReference>
<feature type="compositionally biased region" description="Polar residues" evidence="1">
    <location>
        <begin position="487"/>
        <end position="501"/>
    </location>
</feature>
<dbReference type="InterPro" id="IPR005036">
    <property type="entry name" value="CBM21_dom"/>
</dbReference>
<evidence type="ECO:0000259" key="2">
    <source>
        <dbReference type="PROSITE" id="PS51159"/>
    </source>
</evidence>
<dbReference type="OrthoDB" id="1881at2759"/>
<comment type="caution">
    <text evidence="3">The sequence shown here is derived from an EMBL/GenBank/DDBJ whole genome shotgun (WGS) entry which is preliminary data.</text>
</comment>
<dbReference type="GO" id="GO:2001069">
    <property type="term" value="F:glycogen binding"/>
    <property type="evidence" value="ECO:0007669"/>
    <property type="project" value="TreeGrafter"/>
</dbReference>
<accession>A0A8H5F5P4</accession>
<evidence type="ECO:0000313" key="4">
    <source>
        <dbReference type="Proteomes" id="UP000541558"/>
    </source>
</evidence>
<dbReference type="Pfam" id="PF03370">
    <property type="entry name" value="CBM_21"/>
    <property type="match status" value="1"/>
</dbReference>
<proteinExistence type="predicted"/>
<reference evidence="3 4" key="1">
    <citation type="journal article" date="2020" name="ISME J.">
        <title>Uncovering the hidden diversity of litter-decomposition mechanisms in mushroom-forming fungi.</title>
        <authorList>
            <person name="Floudas D."/>
            <person name="Bentzer J."/>
            <person name="Ahren D."/>
            <person name="Johansson T."/>
            <person name="Persson P."/>
            <person name="Tunlid A."/>
        </authorList>
    </citation>
    <scope>NUCLEOTIDE SEQUENCE [LARGE SCALE GENOMIC DNA]</scope>
    <source>
        <strain evidence="3 4">CBS 175.51</strain>
    </source>
</reference>
<dbReference type="AlphaFoldDB" id="A0A8H5F5P4"/>
<protein>
    <recommendedName>
        <fullName evidence="2">CBM21 domain-containing protein</fullName>
    </recommendedName>
</protein>
<feature type="region of interest" description="Disordered" evidence="1">
    <location>
        <begin position="483"/>
        <end position="516"/>
    </location>
</feature>
<feature type="domain" description="CBM21" evidence="2">
    <location>
        <begin position="290"/>
        <end position="400"/>
    </location>
</feature>
<feature type="compositionally biased region" description="Basic and acidic residues" evidence="1">
    <location>
        <begin position="426"/>
        <end position="437"/>
    </location>
</feature>
<feature type="compositionally biased region" description="Low complexity" evidence="1">
    <location>
        <begin position="65"/>
        <end position="86"/>
    </location>
</feature>
<dbReference type="GO" id="GO:0000164">
    <property type="term" value="C:protein phosphatase type 1 complex"/>
    <property type="evidence" value="ECO:0007669"/>
    <property type="project" value="TreeGrafter"/>
</dbReference>